<feature type="domain" description="ARID" evidence="18">
    <location>
        <begin position="40"/>
        <end position="130"/>
    </location>
</feature>
<sequence length="180" mass="20851">MNGLCLVGVRQDWQPPFAVEVDNFKFTPRIQRLNELEAQTRVKLNFLDQIAKFWELQGSTLKIPNVERRILDLYSLNKIVIEEGGYEAICRDRRWSRVAQRLGYPPGKGIGSLLRSHYERVIYPFDTFQSGASLACQPGPQIDSEEKDREYKPHSIPLRQSVQPSKMNSYGRRAKRLQAE</sequence>
<dbReference type="AlphaFoldDB" id="A0A401REL9"/>
<dbReference type="InterPro" id="IPR001606">
    <property type="entry name" value="ARID_dom"/>
</dbReference>
<dbReference type="OrthoDB" id="1678912at2759"/>
<keyword evidence="10" id="KW-0223">Dioxygenase</keyword>
<dbReference type="PANTHER" id="PTHR13964:SF27">
    <property type="entry name" value="HAT-TRICK, ISOFORM D"/>
    <property type="match status" value="1"/>
</dbReference>
<evidence type="ECO:0000256" key="4">
    <source>
        <dbReference type="ARBA" id="ARBA00012902"/>
    </source>
</evidence>
<feature type="region of interest" description="Disordered" evidence="17">
    <location>
        <begin position="139"/>
        <end position="180"/>
    </location>
</feature>
<dbReference type="Gene3D" id="1.10.150.60">
    <property type="entry name" value="ARID DNA-binding domain"/>
    <property type="match status" value="1"/>
</dbReference>
<comment type="subcellular location">
    <subcellularLocation>
        <location evidence="2">Nucleus</location>
    </subcellularLocation>
</comment>
<keyword evidence="6" id="KW-0677">Repeat</keyword>
<keyword evidence="12" id="KW-0408">Iron</keyword>
<keyword evidence="20" id="KW-1185">Reference proteome</keyword>
<evidence type="ECO:0000256" key="5">
    <source>
        <dbReference type="ARBA" id="ARBA00022723"/>
    </source>
</evidence>
<dbReference type="InterPro" id="IPR051232">
    <property type="entry name" value="ARID/SWI1_ChromRemod"/>
</dbReference>
<proteinExistence type="inferred from homology"/>
<keyword evidence="7" id="KW-0863">Zinc-finger</keyword>
<evidence type="ECO:0000256" key="9">
    <source>
        <dbReference type="ARBA" id="ARBA00022853"/>
    </source>
</evidence>
<dbReference type="Proteomes" id="UP000287033">
    <property type="component" value="Unassembled WGS sequence"/>
</dbReference>
<dbReference type="STRING" id="137246.A0A401REL9"/>
<dbReference type="FunFam" id="1.10.150.60:FF:000001">
    <property type="entry name" value="Putative lysine-specific demethylase 5b"/>
    <property type="match status" value="1"/>
</dbReference>
<evidence type="ECO:0000256" key="12">
    <source>
        <dbReference type="ARBA" id="ARBA00023004"/>
    </source>
</evidence>
<organism evidence="19 20">
    <name type="scientific">Chiloscyllium punctatum</name>
    <name type="common">Brownbanded bambooshark</name>
    <name type="synonym">Hemiscyllium punctatum</name>
    <dbReference type="NCBI Taxonomy" id="137246"/>
    <lineage>
        <taxon>Eukaryota</taxon>
        <taxon>Metazoa</taxon>
        <taxon>Chordata</taxon>
        <taxon>Craniata</taxon>
        <taxon>Vertebrata</taxon>
        <taxon>Chondrichthyes</taxon>
        <taxon>Elasmobranchii</taxon>
        <taxon>Galeomorphii</taxon>
        <taxon>Galeoidea</taxon>
        <taxon>Orectolobiformes</taxon>
        <taxon>Hemiscylliidae</taxon>
        <taxon>Chiloscyllium</taxon>
    </lineage>
</organism>
<dbReference type="GO" id="GO:0034647">
    <property type="term" value="F:histone H3K4me/H3K4me2/H3K4me3 demethylase activity"/>
    <property type="evidence" value="ECO:0007669"/>
    <property type="project" value="UniProtKB-EC"/>
</dbReference>
<dbReference type="GO" id="GO:0006357">
    <property type="term" value="P:regulation of transcription by RNA polymerase II"/>
    <property type="evidence" value="ECO:0007669"/>
    <property type="project" value="TreeGrafter"/>
</dbReference>
<dbReference type="GO" id="GO:0005634">
    <property type="term" value="C:nucleus"/>
    <property type="evidence" value="ECO:0007669"/>
    <property type="project" value="UniProtKB-SubCell"/>
</dbReference>
<dbReference type="SMART" id="SM01014">
    <property type="entry name" value="ARID"/>
    <property type="match status" value="1"/>
</dbReference>
<comment type="similarity">
    <text evidence="3">Belongs to the JARID1 histone demethylase family.</text>
</comment>
<evidence type="ECO:0000256" key="8">
    <source>
        <dbReference type="ARBA" id="ARBA00022833"/>
    </source>
</evidence>
<dbReference type="GO" id="GO:0008270">
    <property type="term" value="F:zinc ion binding"/>
    <property type="evidence" value="ECO:0007669"/>
    <property type="project" value="UniProtKB-KW"/>
</dbReference>
<evidence type="ECO:0000256" key="13">
    <source>
        <dbReference type="ARBA" id="ARBA00023015"/>
    </source>
</evidence>
<evidence type="ECO:0000256" key="15">
    <source>
        <dbReference type="ARBA" id="ARBA00023242"/>
    </source>
</evidence>
<keyword evidence="9" id="KW-0156">Chromatin regulator</keyword>
<evidence type="ECO:0000313" key="19">
    <source>
        <dbReference type="EMBL" id="GCC16591.1"/>
    </source>
</evidence>
<keyword evidence="13" id="KW-0805">Transcription regulation</keyword>
<dbReference type="EC" id="1.14.11.67" evidence="4"/>
<evidence type="ECO:0000256" key="16">
    <source>
        <dbReference type="ARBA" id="ARBA00048734"/>
    </source>
</evidence>
<comment type="cofactor">
    <cofactor evidence="1">
        <name>Fe(2+)</name>
        <dbReference type="ChEBI" id="CHEBI:29033"/>
    </cofactor>
</comment>
<keyword evidence="11" id="KW-0560">Oxidoreductase</keyword>
<reference evidence="19 20" key="1">
    <citation type="journal article" date="2018" name="Nat. Ecol. Evol.">
        <title>Shark genomes provide insights into elasmobranch evolution and the origin of vertebrates.</title>
        <authorList>
            <person name="Hara Y"/>
            <person name="Yamaguchi K"/>
            <person name="Onimaru K"/>
            <person name="Kadota M"/>
            <person name="Koyanagi M"/>
            <person name="Keeley SD"/>
            <person name="Tatsumi K"/>
            <person name="Tanaka K"/>
            <person name="Motone F"/>
            <person name="Kageyama Y"/>
            <person name="Nozu R"/>
            <person name="Adachi N"/>
            <person name="Nishimura O"/>
            <person name="Nakagawa R"/>
            <person name="Tanegashima C"/>
            <person name="Kiyatake I"/>
            <person name="Matsumoto R"/>
            <person name="Murakumo K"/>
            <person name="Nishida K"/>
            <person name="Terakita A"/>
            <person name="Kuratani S"/>
            <person name="Sato K"/>
            <person name="Hyodo S Kuraku.S."/>
        </authorList>
    </citation>
    <scope>NUCLEOTIDE SEQUENCE [LARGE SCALE GENOMIC DNA]</scope>
</reference>
<dbReference type="Pfam" id="PF01388">
    <property type="entry name" value="ARID"/>
    <property type="match status" value="1"/>
</dbReference>
<evidence type="ECO:0000256" key="1">
    <source>
        <dbReference type="ARBA" id="ARBA00001954"/>
    </source>
</evidence>
<dbReference type="PANTHER" id="PTHR13964">
    <property type="entry name" value="RBP-RELATED"/>
    <property type="match status" value="1"/>
</dbReference>
<dbReference type="PROSITE" id="PS51011">
    <property type="entry name" value="ARID"/>
    <property type="match status" value="1"/>
</dbReference>
<keyword evidence="14" id="KW-0804">Transcription</keyword>
<name>A0A401REL9_CHIPU</name>
<evidence type="ECO:0000256" key="6">
    <source>
        <dbReference type="ARBA" id="ARBA00022737"/>
    </source>
</evidence>
<protein>
    <recommendedName>
        <fullName evidence="4">[histone H3]-trimethyl-L-lysine(4) demethylase</fullName>
        <ecNumber evidence="4">1.14.11.67</ecNumber>
    </recommendedName>
</protein>
<evidence type="ECO:0000256" key="3">
    <source>
        <dbReference type="ARBA" id="ARBA00006801"/>
    </source>
</evidence>
<dbReference type="SUPFAM" id="SSF46774">
    <property type="entry name" value="ARID-like"/>
    <property type="match status" value="1"/>
</dbReference>
<evidence type="ECO:0000313" key="20">
    <source>
        <dbReference type="Proteomes" id="UP000287033"/>
    </source>
</evidence>
<keyword evidence="5" id="KW-0479">Metal-binding</keyword>
<dbReference type="GO" id="GO:0000976">
    <property type="term" value="F:transcription cis-regulatory region binding"/>
    <property type="evidence" value="ECO:0007669"/>
    <property type="project" value="TreeGrafter"/>
</dbReference>
<evidence type="ECO:0000256" key="7">
    <source>
        <dbReference type="ARBA" id="ARBA00022771"/>
    </source>
</evidence>
<evidence type="ECO:0000256" key="17">
    <source>
        <dbReference type="SAM" id="MobiDB-lite"/>
    </source>
</evidence>
<evidence type="ECO:0000256" key="2">
    <source>
        <dbReference type="ARBA" id="ARBA00004123"/>
    </source>
</evidence>
<gene>
    <name evidence="19" type="ORF">chiPu_0021407</name>
</gene>
<evidence type="ECO:0000259" key="18">
    <source>
        <dbReference type="PROSITE" id="PS51011"/>
    </source>
</evidence>
<keyword evidence="15" id="KW-0539">Nucleus</keyword>
<dbReference type="InterPro" id="IPR036431">
    <property type="entry name" value="ARID_dom_sf"/>
</dbReference>
<keyword evidence="8" id="KW-0862">Zinc</keyword>
<feature type="non-terminal residue" evidence="19">
    <location>
        <position position="180"/>
    </location>
</feature>
<dbReference type="EMBL" id="BEZZ01003847">
    <property type="protein sequence ID" value="GCC16591.1"/>
    <property type="molecule type" value="Genomic_DNA"/>
</dbReference>
<dbReference type="SMART" id="SM00501">
    <property type="entry name" value="BRIGHT"/>
    <property type="match status" value="1"/>
</dbReference>
<evidence type="ECO:0000256" key="11">
    <source>
        <dbReference type="ARBA" id="ARBA00023002"/>
    </source>
</evidence>
<accession>A0A401REL9</accession>
<dbReference type="OMA" id="WTHICRE"/>
<comment type="catalytic activity">
    <reaction evidence="16">
        <text>N(6),N(6),N(6)-trimethyl-L-lysyl(4)-[histone H3] + 3 2-oxoglutarate + 3 O2 = L-lysyl(4)-[histone H3] + 3 formaldehyde + 3 succinate + 3 CO2</text>
        <dbReference type="Rhea" id="RHEA:60208"/>
        <dbReference type="Rhea" id="RHEA-COMP:15537"/>
        <dbReference type="Rhea" id="RHEA-COMP:15547"/>
        <dbReference type="ChEBI" id="CHEBI:15379"/>
        <dbReference type="ChEBI" id="CHEBI:16526"/>
        <dbReference type="ChEBI" id="CHEBI:16810"/>
        <dbReference type="ChEBI" id="CHEBI:16842"/>
        <dbReference type="ChEBI" id="CHEBI:29969"/>
        <dbReference type="ChEBI" id="CHEBI:30031"/>
        <dbReference type="ChEBI" id="CHEBI:61961"/>
        <dbReference type="EC" id="1.14.11.67"/>
    </reaction>
</comment>
<evidence type="ECO:0000256" key="14">
    <source>
        <dbReference type="ARBA" id="ARBA00023163"/>
    </source>
</evidence>
<evidence type="ECO:0000256" key="10">
    <source>
        <dbReference type="ARBA" id="ARBA00022964"/>
    </source>
</evidence>
<feature type="compositionally biased region" description="Basic and acidic residues" evidence="17">
    <location>
        <begin position="144"/>
        <end position="153"/>
    </location>
</feature>
<feature type="compositionally biased region" description="Polar residues" evidence="17">
    <location>
        <begin position="158"/>
        <end position="168"/>
    </location>
</feature>
<comment type="caution">
    <text evidence="19">The sequence shown here is derived from an EMBL/GenBank/DDBJ whole genome shotgun (WGS) entry which is preliminary data.</text>
</comment>